<protein>
    <submittedName>
        <fullName evidence="1">Uncharacterized protein</fullName>
    </submittedName>
</protein>
<sequence>MGITVFSSSLGDVQVPFSSNGTMQSSAALQGGQAAGFVRSCGNASVQVSAAGQGNGADTTDDVLFTYALPANALDAAGRQITITAAGKFASTANNKRIKIWWGTTTQTVGAAVAGGTLIADSGVATTNGGGWSASVQVQKYGANGSNTQIATCAAVVAGATHLGTSAPATLTAVESGVINITITGSSPTTGAANDVVGQLFDIAYNN</sequence>
<reference evidence="1 2" key="1">
    <citation type="submission" date="2019-11" db="EMBL/GenBank/DDBJ databases">
        <title>Metabolism of dissolved organic matter in forest soils.</title>
        <authorList>
            <person name="Cyle K.T."/>
            <person name="Wilhelm R.C."/>
            <person name="Martinez C.E."/>
        </authorList>
    </citation>
    <scope>NUCLEOTIDE SEQUENCE [LARGE SCALE GENOMIC DNA]</scope>
    <source>
        <strain evidence="1 2">5N</strain>
    </source>
</reference>
<dbReference type="EMBL" id="WOEZ01000185">
    <property type="protein sequence ID" value="NPT59100.1"/>
    <property type="molecule type" value="Genomic_DNA"/>
</dbReference>
<comment type="caution">
    <text evidence="1">The sequence shown here is derived from an EMBL/GenBank/DDBJ whole genome shotgun (WGS) entry which is preliminary data.</text>
</comment>
<gene>
    <name evidence="1" type="ORF">GNZ13_32215</name>
</gene>
<dbReference type="RefSeq" id="WP_172172138.1">
    <property type="nucleotide sequence ID" value="NZ_WOEZ01000185.1"/>
</dbReference>
<accession>A0A972SPU2</accession>
<evidence type="ECO:0000313" key="1">
    <source>
        <dbReference type="EMBL" id="NPT59100.1"/>
    </source>
</evidence>
<dbReference type="Proteomes" id="UP000655523">
    <property type="component" value="Unassembled WGS sequence"/>
</dbReference>
<evidence type="ECO:0000313" key="2">
    <source>
        <dbReference type="Proteomes" id="UP000655523"/>
    </source>
</evidence>
<name>A0A972SPU2_9BURK</name>
<keyword evidence="2" id="KW-1185">Reference proteome</keyword>
<proteinExistence type="predicted"/>
<organism evidence="1 2">
    <name type="scientific">Paraburkholderia elongata</name>
    <dbReference type="NCBI Taxonomy" id="2675747"/>
    <lineage>
        <taxon>Bacteria</taxon>
        <taxon>Pseudomonadati</taxon>
        <taxon>Pseudomonadota</taxon>
        <taxon>Betaproteobacteria</taxon>
        <taxon>Burkholderiales</taxon>
        <taxon>Burkholderiaceae</taxon>
        <taxon>Paraburkholderia</taxon>
    </lineage>
</organism>
<dbReference type="AlphaFoldDB" id="A0A972SPU2"/>